<evidence type="ECO:0000313" key="2">
    <source>
        <dbReference type="EMBL" id="RBP35662.1"/>
    </source>
</evidence>
<feature type="transmembrane region" description="Helical" evidence="1">
    <location>
        <begin position="52"/>
        <end position="70"/>
    </location>
</feature>
<reference evidence="2 3" key="1">
    <citation type="submission" date="2018-06" db="EMBL/GenBank/DDBJ databases">
        <title>Genomic Encyclopedia of Type Strains, Phase IV (KMG-IV): sequencing the most valuable type-strain genomes for metagenomic binning, comparative biology and taxonomic classification.</title>
        <authorList>
            <person name="Goeker M."/>
        </authorList>
    </citation>
    <scope>NUCLEOTIDE SEQUENCE [LARGE SCALE GENOMIC DNA]</scope>
    <source>
        <strain evidence="2 3">DSM 25532</strain>
    </source>
</reference>
<evidence type="ECO:0000256" key="1">
    <source>
        <dbReference type="SAM" id="Phobius"/>
    </source>
</evidence>
<dbReference type="RefSeq" id="WP_113962211.1">
    <property type="nucleotide sequence ID" value="NZ_QNRR01000020.1"/>
</dbReference>
<organism evidence="2 3">
    <name type="scientific">Roseimicrobium gellanilyticum</name>
    <dbReference type="NCBI Taxonomy" id="748857"/>
    <lineage>
        <taxon>Bacteria</taxon>
        <taxon>Pseudomonadati</taxon>
        <taxon>Verrucomicrobiota</taxon>
        <taxon>Verrucomicrobiia</taxon>
        <taxon>Verrucomicrobiales</taxon>
        <taxon>Verrucomicrobiaceae</taxon>
        <taxon>Roseimicrobium</taxon>
    </lineage>
</organism>
<dbReference type="EMBL" id="QNRR01000020">
    <property type="protein sequence ID" value="RBP35662.1"/>
    <property type="molecule type" value="Genomic_DNA"/>
</dbReference>
<gene>
    <name evidence="2" type="ORF">DES53_12030</name>
</gene>
<dbReference type="Proteomes" id="UP000253426">
    <property type="component" value="Unassembled WGS sequence"/>
</dbReference>
<name>A0A366H1A3_9BACT</name>
<protein>
    <submittedName>
        <fullName evidence="2">Uncharacterized protein</fullName>
    </submittedName>
</protein>
<sequence length="72" mass="7575">MKERADIWGAIAVAVMLVLTAWGNALVMAVVSVVGLLVVLFVFKGRSRKGELLAATVAFAVGAVIAFVMLSR</sequence>
<keyword evidence="1" id="KW-0812">Transmembrane</keyword>
<proteinExistence type="predicted"/>
<comment type="caution">
    <text evidence="2">The sequence shown here is derived from an EMBL/GenBank/DDBJ whole genome shotgun (WGS) entry which is preliminary data.</text>
</comment>
<keyword evidence="1" id="KW-0472">Membrane</keyword>
<accession>A0A366H1A3</accession>
<keyword evidence="3" id="KW-1185">Reference proteome</keyword>
<evidence type="ECO:0000313" key="3">
    <source>
        <dbReference type="Proteomes" id="UP000253426"/>
    </source>
</evidence>
<dbReference type="AlphaFoldDB" id="A0A366H1A3"/>
<keyword evidence="1" id="KW-1133">Transmembrane helix</keyword>
<feature type="transmembrane region" description="Helical" evidence="1">
    <location>
        <begin position="7"/>
        <end position="40"/>
    </location>
</feature>